<dbReference type="EMBL" id="JABCIY010000150">
    <property type="protein sequence ID" value="KAF7192110.1"/>
    <property type="molecule type" value="Genomic_DNA"/>
</dbReference>
<evidence type="ECO:0000313" key="3">
    <source>
        <dbReference type="Proteomes" id="UP000660729"/>
    </source>
</evidence>
<dbReference type="SMART" id="SM00256">
    <property type="entry name" value="FBOX"/>
    <property type="match status" value="1"/>
</dbReference>
<name>A0A8H6VMG5_9PEZI</name>
<proteinExistence type="predicted"/>
<comment type="caution">
    <text evidence="2">The sequence shown here is derived from an EMBL/GenBank/DDBJ whole genome shotgun (WGS) entry which is preliminary data.</text>
</comment>
<accession>A0A8H6VMG5</accession>
<dbReference type="Pfam" id="PF12937">
    <property type="entry name" value="F-box-like"/>
    <property type="match status" value="1"/>
</dbReference>
<sequence>MASSTQICHIDSLPAELLDCIISWLPVEGLISARDVCSSWRRLIDQDPEIYDQLFLRPQKAEHFAKSIASAEGRSLHVFDDPGDAAEDSHYADAVPLGLVNTACFEAGVDVDGRAGMSITEYLLEIMQSSQILRFVRDPRPEPGVYNPELWREMYITQPPISRVEYFCSPIGEVEETDDGCINGYIEVEEEGIRVRDVIAKIESLESELGGEFEWQDACLRVEGRLLLSSKAELRQLRTRSQACTKCAAAYKQR</sequence>
<evidence type="ECO:0000259" key="1">
    <source>
        <dbReference type="PROSITE" id="PS50181"/>
    </source>
</evidence>
<gene>
    <name evidence="2" type="ORF">HII31_06496</name>
</gene>
<dbReference type="Gene3D" id="1.20.1280.50">
    <property type="match status" value="1"/>
</dbReference>
<protein>
    <recommendedName>
        <fullName evidence="1">F-box domain-containing protein</fullName>
    </recommendedName>
</protein>
<dbReference type="InterPro" id="IPR001810">
    <property type="entry name" value="F-box_dom"/>
</dbReference>
<dbReference type="PROSITE" id="PS50181">
    <property type="entry name" value="FBOX"/>
    <property type="match status" value="1"/>
</dbReference>
<organism evidence="2 3">
    <name type="scientific">Pseudocercospora fuligena</name>
    <dbReference type="NCBI Taxonomy" id="685502"/>
    <lineage>
        <taxon>Eukaryota</taxon>
        <taxon>Fungi</taxon>
        <taxon>Dikarya</taxon>
        <taxon>Ascomycota</taxon>
        <taxon>Pezizomycotina</taxon>
        <taxon>Dothideomycetes</taxon>
        <taxon>Dothideomycetidae</taxon>
        <taxon>Mycosphaerellales</taxon>
        <taxon>Mycosphaerellaceae</taxon>
        <taxon>Pseudocercospora</taxon>
    </lineage>
</organism>
<dbReference type="AlphaFoldDB" id="A0A8H6VMG5"/>
<keyword evidence="3" id="KW-1185">Reference proteome</keyword>
<dbReference type="OrthoDB" id="3650280at2759"/>
<reference evidence="2" key="1">
    <citation type="submission" date="2020-04" db="EMBL/GenBank/DDBJ databases">
        <title>Draft genome resource of the tomato pathogen Pseudocercospora fuligena.</title>
        <authorList>
            <person name="Zaccaron A."/>
        </authorList>
    </citation>
    <scope>NUCLEOTIDE SEQUENCE</scope>
    <source>
        <strain evidence="2">PF001</strain>
    </source>
</reference>
<dbReference type="Proteomes" id="UP000660729">
    <property type="component" value="Unassembled WGS sequence"/>
</dbReference>
<feature type="domain" description="F-box" evidence="1">
    <location>
        <begin position="7"/>
        <end position="54"/>
    </location>
</feature>
<dbReference type="SUPFAM" id="SSF81383">
    <property type="entry name" value="F-box domain"/>
    <property type="match status" value="1"/>
</dbReference>
<dbReference type="InterPro" id="IPR036047">
    <property type="entry name" value="F-box-like_dom_sf"/>
</dbReference>
<evidence type="ECO:0000313" key="2">
    <source>
        <dbReference type="EMBL" id="KAF7192110.1"/>
    </source>
</evidence>